<evidence type="ECO:0000256" key="4">
    <source>
        <dbReference type="ARBA" id="ARBA00022989"/>
    </source>
</evidence>
<keyword evidence="8" id="KW-1185">Reference proteome</keyword>
<dbReference type="RefSeq" id="WP_078684739.1">
    <property type="nucleotide sequence ID" value="NZ_FUYA01000004.1"/>
</dbReference>
<evidence type="ECO:0000256" key="1">
    <source>
        <dbReference type="ARBA" id="ARBA00004651"/>
    </source>
</evidence>
<organism evidence="7 8">
    <name type="scientific">Desulfobaculum bizertense DSM 18034</name>
    <dbReference type="NCBI Taxonomy" id="1121442"/>
    <lineage>
        <taxon>Bacteria</taxon>
        <taxon>Pseudomonadati</taxon>
        <taxon>Thermodesulfobacteriota</taxon>
        <taxon>Desulfovibrionia</taxon>
        <taxon>Desulfovibrionales</taxon>
        <taxon>Desulfovibrionaceae</taxon>
        <taxon>Desulfobaculum</taxon>
    </lineage>
</organism>
<comment type="subcellular location">
    <subcellularLocation>
        <location evidence="1">Cell membrane</location>
        <topology evidence="1">Multi-pass membrane protein</topology>
    </subcellularLocation>
</comment>
<keyword evidence="4 6" id="KW-1133">Transmembrane helix</keyword>
<protein>
    <submittedName>
        <fullName evidence="7">Lipopolysaccharide export system permease protein</fullName>
    </submittedName>
</protein>
<feature type="transmembrane region" description="Helical" evidence="6">
    <location>
        <begin position="281"/>
        <end position="301"/>
    </location>
</feature>
<keyword evidence="2" id="KW-1003">Cell membrane</keyword>
<accession>A0A1T4W3G9</accession>
<feature type="transmembrane region" description="Helical" evidence="6">
    <location>
        <begin position="92"/>
        <end position="111"/>
    </location>
</feature>
<sequence length="389" mass="43721">MFKELLGLFLLCAGSLLTLLLIGRLLQLRDLFLNQSLGFFDIIKMFTFLSPFFLLLLIPIACMLAVFLTLLRMNTDLESTALRASGVSLYQLLPAPILLAVLCTAITWWISFSGLSWGMENFRATVMDLARSKTQLVLQPGVFNKEFPELTLFAQQADGRSGELKTVFVKDTSRGSQPATILAPRGHVHTDTSEGEIIFQLYDGKIYREEKDGASVIGFGTYQVRMDLSRMLGGYKLGSVRPKEMSWNRLHEYQTELKTGKDVHSREYKLRKVAVEIQKRLVFPFACIVLGLFAVPMASMFGGLHRHWGLLLALGFFLFYYTLLSLGLSLGETGVVPPAIGLWIPNALFSVAGLYGIRQAALERSVRIVELSQHLNVRNLFRRKKADVR</sequence>
<dbReference type="InterPro" id="IPR030922">
    <property type="entry name" value="LptF"/>
</dbReference>
<keyword evidence="5 6" id="KW-0472">Membrane</keyword>
<dbReference type="Proteomes" id="UP000189733">
    <property type="component" value="Unassembled WGS sequence"/>
</dbReference>
<feature type="transmembrane region" description="Helical" evidence="6">
    <location>
        <begin position="308"/>
        <end position="328"/>
    </location>
</feature>
<dbReference type="AlphaFoldDB" id="A0A1T4W3G9"/>
<feature type="transmembrane region" description="Helical" evidence="6">
    <location>
        <begin position="340"/>
        <end position="357"/>
    </location>
</feature>
<name>A0A1T4W3G9_9BACT</name>
<dbReference type="GO" id="GO:0043190">
    <property type="term" value="C:ATP-binding cassette (ABC) transporter complex"/>
    <property type="evidence" value="ECO:0007669"/>
    <property type="project" value="InterPro"/>
</dbReference>
<dbReference type="OrthoDB" id="9792188at2"/>
<keyword evidence="3 6" id="KW-0812">Transmembrane</keyword>
<evidence type="ECO:0000256" key="3">
    <source>
        <dbReference type="ARBA" id="ARBA00022692"/>
    </source>
</evidence>
<evidence type="ECO:0000313" key="7">
    <source>
        <dbReference type="EMBL" id="SKA71271.1"/>
    </source>
</evidence>
<dbReference type="STRING" id="1121442.SAMN02745702_01445"/>
<gene>
    <name evidence="7" type="ORF">SAMN02745702_01445</name>
</gene>
<proteinExistence type="predicted"/>
<dbReference type="NCBIfam" id="TIGR04407">
    <property type="entry name" value="LptF_YjgP"/>
    <property type="match status" value="1"/>
</dbReference>
<dbReference type="PANTHER" id="PTHR33529:SF6">
    <property type="entry name" value="YJGP_YJGQ FAMILY PERMEASE"/>
    <property type="match status" value="1"/>
</dbReference>
<dbReference type="InterPro" id="IPR005495">
    <property type="entry name" value="LptG/LptF_permease"/>
</dbReference>
<dbReference type="GO" id="GO:0015920">
    <property type="term" value="P:lipopolysaccharide transport"/>
    <property type="evidence" value="ECO:0007669"/>
    <property type="project" value="TreeGrafter"/>
</dbReference>
<evidence type="ECO:0000313" key="8">
    <source>
        <dbReference type="Proteomes" id="UP000189733"/>
    </source>
</evidence>
<feature type="transmembrane region" description="Helical" evidence="6">
    <location>
        <begin position="52"/>
        <end position="71"/>
    </location>
</feature>
<evidence type="ECO:0000256" key="6">
    <source>
        <dbReference type="SAM" id="Phobius"/>
    </source>
</evidence>
<dbReference type="PANTHER" id="PTHR33529">
    <property type="entry name" value="SLR0882 PROTEIN-RELATED"/>
    <property type="match status" value="1"/>
</dbReference>
<dbReference type="Pfam" id="PF03739">
    <property type="entry name" value="LptF_LptG"/>
    <property type="match status" value="1"/>
</dbReference>
<evidence type="ECO:0000256" key="2">
    <source>
        <dbReference type="ARBA" id="ARBA00022475"/>
    </source>
</evidence>
<dbReference type="GO" id="GO:0055085">
    <property type="term" value="P:transmembrane transport"/>
    <property type="evidence" value="ECO:0007669"/>
    <property type="project" value="InterPro"/>
</dbReference>
<dbReference type="EMBL" id="FUYA01000004">
    <property type="protein sequence ID" value="SKA71271.1"/>
    <property type="molecule type" value="Genomic_DNA"/>
</dbReference>
<evidence type="ECO:0000256" key="5">
    <source>
        <dbReference type="ARBA" id="ARBA00023136"/>
    </source>
</evidence>
<reference evidence="7 8" key="1">
    <citation type="submission" date="2017-02" db="EMBL/GenBank/DDBJ databases">
        <authorList>
            <person name="Peterson S.W."/>
        </authorList>
    </citation>
    <scope>NUCLEOTIDE SEQUENCE [LARGE SCALE GENOMIC DNA]</scope>
    <source>
        <strain evidence="7 8">DSM 18034</strain>
    </source>
</reference>